<dbReference type="Pfam" id="PF00023">
    <property type="entry name" value="Ank"/>
    <property type="match status" value="1"/>
</dbReference>
<dbReference type="Gene3D" id="1.25.40.20">
    <property type="entry name" value="Ankyrin repeat-containing domain"/>
    <property type="match status" value="3"/>
</dbReference>
<dbReference type="PANTHER" id="PTHR24126:SF14">
    <property type="entry name" value="ANK_REP_REGION DOMAIN-CONTAINING PROTEIN"/>
    <property type="match status" value="1"/>
</dbReference>
<feature type="repeat" description="ANK" evidence="3">
    <location>
        <begin position="965"/>
        <end position="997"/>
    </location>
</feature>
<keyword evidence="5" id="KW-1185">Reference proteome</keyword>
<keyword evidence="1" id="KW-0677">Repeat</keyword>
<dbReference type="Pfam" id="PF13857">
    <property type="entry name" value="Ank_5"/>
    <property type="match status" value="1"/>
</dbReference>
<dbReference type="EMBL" id="JAAOAO010000415">
    <property type="protein sequence ID" value="KAF5542954.1"/>
    <property type="molecule type" value="Genomic_DNA"/>
</dbReference>
<feature type="repeat" description="ANK" evidence="3">
    <location>
        <begin position="932"/>
        <end position="964"/>
    </location>
</feature>
<dbReference type="Pfam" id="PF12796">
    <property type="entry name" value="Ank_2"/>
    <property type="match status" value="5"/>
</dbReference>
<keyword evidence="2 3" id="KW-0040">ANK repeat</keyword>
<gene>
    <name evidence="4" type="ORF">FNAPI_9842</name>
</gene>
<feature type="repeat" description="ANK" evidence="3">
    <location>
        <begin position="1272"/>
        <end position="1304"/>
    </location>
</feature>
<dbReference type="PROSITE" id="PS50297">
    <property type="entry name" value="ANK_REP_REGION"/>
    <property type="match status" value="6"/>
</dbReference>
<evidence type="ECO:0000256" key="3">
    <source>
        <dbReference type="PROSITE-ProRule" id="PRU00023"/>
    </source>
</evidence>
<evidence type="ECO:0000313" key="4">
    <source>
        <dbReference type="EMBL" id="KAF5542954.1"/>
    </source>
</evidence>
<name>A0A8H5ITW5_9HYPO</name>
<dbReference type="PRINTS" id="PR01415">
    <property type="entry name" value="ANKYRIN"/>
</dbReference>
<proteinExistence type="predicted"/>
<feature type="repeat" description="ANK" evidence="3">
    <location>
        <begin position="794"/>
        <end position="826"/>
    </location>
</feature>
<dbReference type="InterPro" id="IPR002110">
    <property type="entry name" value="Ankyrin_rpt"/>
</dbReference>
<feature type="repeat" description="ANK" evidence="3">
    <location>
        <begin position="1202"/>
        <end position="1234"/>
    </location>
</feature>
<dbReference type="PANTHER" id="PTHR24126">
    <property type="entry name" value="ANKYRIN REPEAT, PH AND SEC7 DOMAIN CONTAINING PROTEIN SECG-RELATED"/>
    <property type="match status" value="1"/>
</dbReference>
<evidence type="ECO:0000313" key="5">
    <source>
        <dbReference type="Proteomes" id="UP000574317"/>
    </source>
</evidence>
<dbReference type="SUPFAM" id="SSF48403">
    <property type="entry name" value="Ankyrin repeat"/>
    <property type="match status" value="2"/>
</dbReference>
<feature type="repeat" description="ANK" evidence="3">
    <location>
        <begin position="1412"/>
        <end position="1448"/>
    </location>
</feature>
<accession>A0A8H5ITW5</accession>
<protein>
    <submittedName>
        <fullName evidence="4">Ankyrin 1</fullName>
    </submittedName>
</protein>
<organism evidence="4 5">
    <name type="scientific">Fusarium napiforme</name>
    <dbReference type="NCBI Taxonomy" id="42672"/>
    <lineage>
        <taxon>Eukaryota</taxon>
        <taxon>Fungi</taxon>
        <taxon>Dikarya</taxon>
        <taxon>Ascomycota</taxon>
        <taxon>Pezizomycotina</taxon>
        <taxon>Sordariomycetes</taxon>
        <taxon>Hypocreomycetidae</taxon>
        <taxon>Hypocreales</taxon>
        <taxon>Nectriaceae</taxon>
        <taxon>Fusarium</taxon>
        <taxon>Fusarium fujikuroi species complex</taxon>
    </lineage>
</organism>
<reference evidence="4 5" key="1">
    <citation type="submission" date="2020-05" db="EMBL/GenBank/DDBJ databases">
        <title>Identification and distribution of gene clusters putatively required for synthesis of sphingolipid metabolism inhibitors in phylogenetically diverse species of the filamentous fungus Fusarium.</title>
        <authorList>
            <person name="Kim H.-S."/>
            <person name="Busman M."/>
            <person name="Brown D.W."/>
            <person name="Divon H."/>
            <person name="Uhlig S."/>
            <person name="Proctor R.H."/>
        </authorList>
    </citation>
    <scope>NUCLEOTIDE SEQUENCE [LARGE SCALE GENOMIC DNA]</scope>
    <source>
        <strain evidence="4 5">NRRL 25196</strain>
    </source>
</reference>
<feature type="repeat" description="ANK" evidence="3">
    <location>
        <begin position="1070"/>
        <end position="1100"/>
    </location>
</feature>
<sequence>MSYGYHTDIGKGRYYSIPGMHQEAAALLEALREFRTPEIKKTRRPIYFFSHDVGGTIVKACFFGYPHRCSSTDLLEEAVMRLLAQKSHHWSGNMIWYAKNLTQTIIKLNDAFLRTQLLTQANLINVVSNLTLYPALQIFPLSISTMGIPSERVVEMDEPNDDLVVAEEDGDHPVNGIADTDWFVGNLTDLQHAALRKLTNQASPVLPFRKVDPDWQHPELIELQKRKETLLMHIRCSSGTEEVTETASFFLHRNKSSEFHPLLYMKFDTHDVRFNNCDAMIRTFLARLVCSRLGTGDFVSDILDVHTILGTLHNRTLLGMLQYVRDQKDFQAGVYVLGCLDECDESSIWFLSELRNILLKSEVCFKILITTTKGTLGDKSIASALSEFSQEHVKSIEYCPEEPIPFPVETKTSKLTGGCVGSGLHQDIHCILSGCAGDHDLCEVVVEWLGSDTEQISRTRRLLDKPVTPTLVFAEILEGITPDLRPWSKFLLAWLLVCYRPLKYRELRRISDIIWQYLGWSASTQPALRDILHSFHGLITSVNGEIQFRHPKTREWLKGRHFISDEETWYYTAENGCHETVLQTCIVYIQYAARNSEDTAHSIPYVFEFWPKHLQLAKTSEMQLLNLFETELFFQFWANSLFSLPNIIPKPPPAHVMPLPVAAYLGLTRVVEALLNRNQDQAELRGQALVEACRTGKIATIRLLMRSYSGTLGFDDEDLHEAAKVVGNSDNDEAVRAFDEMEAEGQRSEEQVSNPLDWLTIPMYRAAESGMDDVVARLLQLGVDPNPREGLTPMSRTFIYTALANSHVSCARLLLDAGASLATKNADGFTALHVASVRGSPASVKFLLENGADIIEKHQYESQINHNTALNLAVLSGSFGTLEAILSHEDGIKCLVNDPHVDPVIQAVTEDNKECLKLLLRHGFSPDVVNTADETALITAIEDGRIEICKLLLDHGADPDLTPTNANTPLIQAISEGDLNIVKLLIERGATIDKCEAPPDVGWSRTPLSIAADWSKPEIFKYLLKRGADPNSRDSDDIPVIGAAISVGHTGMVKWLMEASAEVNVSYFESKSTPLHEATAYPEMVRLLIEYGADINRVDDVSRTALNLAVSENHLATVQILLQESKTKPDLGTATIQWDLRMVIGAGYIGVVEALLEAGVDVNNVNDDGETLMVSAIKNNAHPDMVRKILEYNPDLELRDSKENTALHHINHTTNLETVRLIVNAGGKLNVSNSKEETPLFHAIRAQLDDVFSYMLRKEPALLSGAATLSKHSGTPLHEACRAGTLSMVRSLIEHQMDVNSCQDIGINGTPLIAATLREDAASSGLSSEIIALLLVNGADPTIPAGLFRCPLISACLSCTPDAIKLLLNPDDSTLYQDSLSRRPVHLSCYNSLDVLNILDLPDSDFSATDVVGRVPLHYAVMRGDVELAQAVLERSKRAGVDVNVKDDDGWTPLLWAARTSPIWNHQRVDPDLITGMVAFLLENGSDVNARGHGIDKDWTARDVAYYHHSDE</sequence>
<evidence type="ECO:0000256" key="2">
    <source>
        <dbReference type="ARBA" id="ARBA00023043"/>
    </source>
</evidence>
<dbReference type="Proteomes" id="UP000574317">
    <property type="component" value="Unassembled WGS sequence"/>
</dbReference>
<dbReference type="InterPro" id="IPR036770">
    <property type="entry name" value="Ankyrin_rpt-contain_sf"/>
</dbReference>
<dbReference type="SMART" id="SM00248">
    <property type="entry name" value="ANK"/>
    <property type="match status" value="19"/>
</dbReference>
<feature type="repeat" description="ANK" evidence="3">
    <location>
        <begin position="1003"/>
        <end position="1035"/>
    </location>
</feature>
<feature type="repeat" description="ANK" evidence="3">
    <location>
        <begin position="827"/>
        <end position="859"/>
    </location>
</feature>
<dbReference type="PROSITE" id="PS50088">
    <property type="entry name" value="ANK_REPEAT"/>
    <property type="match status" value="9"/>
</dbReference>
<comment type="caution">
    <text evidence="4">The sequence shown here is derived from an EMBL/GenBank/DDBJ whole genome shotgun (WGS) entry which is preliminary data.</text>
</comment>
<evidence type="ECO:0000256" key="1">
    <source>
        <dbReference type="ARBA" id="ARBA00022737"/>
    </source>
</evidence>